<dbReference type="GO" id="GO:0008146">
    <property type="term" value="F:sulfotransferase activity"/>
    <property type="evidence" value="ECO:0007669"/>
    <property type="project" value="InterPro"/>
</dbReference>
<evidence type="ECO:0000256" key="1">
    <source>
        <dbReference type="ARBA" id="ARBA00005771"/>
    </source>
</evidence>
<dbReference type="EnsemblMetazoa" id="XM_014387150.2">
    <property type="protein sequence ID" value="XP_014242636.1"/>
    <property type="gene ID" value="LOC106662801"/>
</dbReference>
<evidence type="ECO:0000256" key="2">
    <source>
        <dbReference type="ARBA" id="ARBA00022679"/>
    </source>
</evidence>
<dbReference type="InterPro" id="IPR000863">
    <property type="entry name" value="Sulfotransferase_dom"/>
</dbReference>
<dbReference type="Proteomes" id="UP000494040">
    <property type="component" value="Unassembled WGS sequence"/>
</dbReference>
<name>A0A8I6TC33_CIMLE</name>
<dbReference type="PANTHER" id="PTHR11783">
    <property type="entry name" value="SULFOTRANSFERASE SULT"/>
    <property type="match status" value="1"/>
</dbReference>
<dbReference type="Gene3D" id="3.40.50.300">
    <property type="entry name" value="P-loop containing nucleotide triphosphate hydrolases"/>
    <property type="match status" value="1"/>
</dbReference>
<keyword evidence="6" id="KW-1185">Reference proteome</keyword>
<feature type="domain" description="Phorbol-ester/DAG-type" evidence="4">
    <location>
        <begin position="1"/>
        <end position="40"/>
    </location>
</feature>
<organism evidence="5 6">
    <name type="scientific">Cimex lectularius</name>
    <name type="common">Bed bug</name>
    <name type="synonym">Acanthia lectularia</name>
    <dbReference type="NCBI Taxonomy" id="79782"/>
    <lineage>
        <taxon>Eukaryota</taxon>
        <taxon>Metazoa</taxon>
        <taxon>Ecdysozoa</taxon>
        <taxon>Arthropoda</taxon>
        <taxon>Hexapoda</taxon>
        <taxon>Insecta</taxon>
        <taxon>Pterygota</taxon>
        <taxon>Neoptera</taxon>
        <taxon>Paraneoptera</taxon>
        <taxon>Hemiptera</taxon>
        <taxon>Heteroptera</taxon>
        <taxon>Panheteroptera</taxon>
        <taxon>Cimicomorpha</taxon>
        <taxon>Cimicidae</taxon>
        <taxon>Cimex</taxon>
    </lineage>
</organism>
<evidence type="ECO:0000256" key="3">
    <source>
        <dbReference type="SAM" id="MobiDB-lite"/>
    </source>
</evidence>
<feature type="region of interest" description="Disordered" evidence="3">
    <location>
        <begin position="107"/>
        <end position="126"/>
    </location>
</feature>
<dbReference type="InterPro" id="IPR027417">
    <property type="entry name" value="P-loop_NTPase"/>
</dbReference>
<proteinExistence type="inferred from homology"/>
<dbReference type="AlphaFoldDB" id="A0A8I6TC33"/>
<evidence type="ECO:0000259" key="4">
    <source>
        <dbReference type="PROSITE" id="PS50081"/>
    </source>
</evidence>
<dbReference type="InterPro" id="IPR002219">
    <property type="entry name" value="PKC_DAG/PE"/>
</dbReference>
<dbReference type="OMA" id="RLANHEM"/>
<reference evidence="5" key="1">
    <citation type="submission" date="2022-01" db="UniProtKB">
        <authorList>
            <consortium name="EnsemblMetazoa"/>
        </authorList>
    </citation>
    <scope>IDENTIFICATION</scope>
</reference>
<dbReference type="PROSITE" id="PS50081">
    <property type="entry name" value="ZF_DAG_PE_2"/>
    <property type="match status" value="1"/>
</dbReference>
<evidence type="ECO:0000313" key="6">
    <source>
        <dbReference type="Proteomes" id="UP000494040"/>
    </source>
</evidence>
<sequence>MAVCIICTYLVFFNKPSSVACPKCRLVFHKRCVAAGTLRCPNCGQGLRSDADEEEIMTPEEAARVLQSLKVNAARRFERKKRRAKRTGSPITRMMTRRMIREAVEKYKNSDLAQRSPSPRLANHEMDMKNDPTVAKLMSQVVGGMPTADVKVPPGNCMLPNEFLKYQDRIRNLEVRPDDVWIITFPKCGTTWTQEMVWLLLNDFDFAKAKSTLLHVRSVFLEYNAIGGFREKDGSDDTVDLVEKMKSPRVVKSHLPLYLLPKKLFEVKPKIIYVYRNPKDVAISYFHHHRLWNEFTGSQDDFVKAFREDKVTSSPFWEHVLPFWDKREEPNILFNTFEDMKKDLRAVAHKTADFLGVAIPEEVEDELLDHLSFRKMKDNPAVNFEAEAKEMNKDVSFIRQGESGAWKKVLTEEETVKFDNWTASYLKNSDFPFYSK</sequence>
<accession>A0A8I6TC33</accession>
<dbReference type="GeneID" id="106662801"/>
<dbReference type="KEGG" id="clec:106662801"/>
<dbReference type="SUPFAM" id="SSF52540">
    <property type="entry name" value="P-loop containing nucleoside triphosphate hydrolases"/>
    <property type="match status" value="1"/>
</dbReference>
<dbReference type="Pfam" id="PF00685">
    <property type="entry name" value="Sulfotransfer_1"/>
    <property type="match status" value="1"/>
</dbReference>
<protein>
    <recommendedName>
        <fullName evidence="4">Phorbol-ester/DAG-type domain-containing protein</fullName>
    </recommendedName>
</protein>
<comment type="similarity">
    <text evidence="1">Belongs to the sulfotransferase 1 family.</text>
</comment>
<evidence type="ECO:0000313" key="5">
    <source>
        <dbReference type="EnsemblMetazoa" id="XP_014242636.1"/>
    </source>
</evidence>
<keyword evidence="2" id="KW-0808">Transferase</keyword>
<dbReference type="OrthoDB" id="205623at2759"/>
<dbReference type="RefSeq" id="XP_014242636.1">
    <property type="nucleotide sequence ID" value="XM_014387150.2"/>
</dbReference>